<feature type="region of interest" description="Disordered" evidence="1">
    <location>
        <begin position="218"/>
        <end position="262"/>
    </location>
</feature>
<gene>
    <name evidence="2" type="ORF">I7I51_03687</name>
</gene>
<dbReference type="Proteomes" id="UP000663671">
    <property type="component" value="Chromosome 5"/>
</dbReference>
<proteinExistence type="predicted"/>
<dbReference type="VEuPathDB" id="FungiDB:I7I51_03687"/>
<dbReference type="OrthoDB" id="2270193at2759"/>
<feature type="compositionally biased region" description="Polar residues" evidence="1">
    <location>
        <begin position="222"/>
        <end position="234"/>
    </location>
</feature>
<reference evidence="2" key="1">
    <citation type="submission" date="2021-01" db="EMBL/GenBank/DDBJ databases">
        <title>Chromosome-level genome assembly of a human fungal pathogen reveals clustering of transcriptionally co-regulated genes.</title>
        <authorList>
            <person name="Voorhies M."/>
            <person name="Cohen S."/>
            <person name="Shea T.P."/>
            <person name="Petrus S."/>
            <person name="Munoz J.F."/>
            <person name="Poplawski S."/>
            <person name="Goldman W.E."/>
            <person name="Michael T."/>
            <person name="Cuomo C.A."/>
            <person name="Sil A."/>
            <person name="Beyhan S."/>
        </authorList>
    </citation>
    <scope>NUCLEOTIDE SEQUENCE</scope>
    <source>
        <strain evidence="2">WU24</strain>
    </source>
</reference>
<evidence type="ECO:0000313" key="3">
    <source>
        <dbReference type="Proteomes" id="UP000663671"/>
    </source>
</evidence>
<name>A0A8A1MAJ8_AJECA</name>
<protein>
    <submittedName>
        <fullName evidence="2">Uncharacterized protein</fullName>
    </submittedName>
</protein>
<evidence type="ECO:0000256" key="1">
    <source>
        <dbReference type="SAM" id="MobiDB-lite"/>
    </source>
</evidence>
<sequence>MSGISTLLPKHLDRGHQPLIPTRSTWRAARICNATTTRHQPLDSKQSGWKQKQEFWRSCCFFCRRSLASALVSPGRDSLFDERTLSDSILVTAFHFPGPSPLIFISREVIRTFQVSRFLHPLPFVCVDALKLYTHFNSSKFFSLPFSLSFSRDFWITMDSTYVKPEPQETHGISPAIPSFAEKFAARFNELKQEQSISMPSAIDTVASRASGTTDVVDGTLWTGQTPSVSSSALEDTPGHVDPPLTPQPPADNSVSKRKRPTVDPCKCTCAVSRDCPRAARDGVLDCRIAPGLPISKRKNKRTGPKPARESQTFRYISMKERGRLQRSADDVLSLLTLFKSASIAPEIERPGIFKRMRGRVQQLQFYDIDTALPSVLEKFMDPTTGLPAIVHSPNSAVPWDIKSPRSATARTVR</sequence>
<evidence type="ECO:0000313" key="2">
    <source>
        <dbReference type="EMBL" id="QSS61512.1"/>
    </source>
</evidence>
<dbReference type="EMBL" id="CP069111">
    <property type="protein sequence ID" value="QSS61512.1"/>
    <property type="molecule type" value="Genomic_DNA"/>
</dbReference>
<accession>A0A8A1MAJ8</accession>
<organism evidence="2 3">
    <name type="scientific">Ajellomyces capsulatus</name>
    <name type="common">Darling's disease fungus</name>
    <name type="synonym">Histoplasma capsulatum</name>
    <dbReference type="NCBI Taxonomy" id="5037"/>
    <lineage>
        <taxon>Eukaryota</taxon>
        <taxon>Fungi</taxon>
        <taxon>Dikarya</taxon>
        <taxon>Ascomycota</taxon>
        <taxon>Pezizomycotina</taxon>
        <taxon>Eurotiomycetes</taxon>
        <taxon>Eurotiomycetidae</taxon>
        <taxon>Onygenales</taxon>
        <taxon>Ajellomycetaceae</taxon>
        <taxon>Histoplasma</taxon>
    </lineage>
</organism>
<dbReference type="AlphaFoldDB" id="A0A8A1MAJ8"/>